<dbReference type="EMBL" id="CP001699">
    <property type="protein sequence ID" value="ACU61955.1"/>
    <property type="molecule type" value="Genomic_DNA"/>
</dbReference>
<keyword evidence="1" id="KW-0812">Transmembrane</keyword>
<protein>
    <submittedName>
        <fullName evidence="2">Uncharacterized protein</fullName>
    </submittedName>
</protein>
<keyword evidence="1" id="KW-0472">Membrane</keyword>
<evidence type="ECO:0000313" key="3">
    <source>
        <dbReference type="Proteomes" id="UP000002215"/>
    </source>
</evidence>
<dbReference type="AlphaFoldDB" id="A0A979GYH8"/>
<reference evidence="3" key="1">
    <citation type="submission" date="2009-08" db="EMBL/GenBank/DDBJ databases">
        <title>The complete genome of Chitinophaga pinensis DSM 2588.</title>
        <authorList>
            <consortium name="US DOE Joint Genome Institute (JGI-PGF)"/>
            <person name="Lucas S."/>
            <person name="Copeland A."/>
            <person name="Lapidus A."/>
            <person name="Glavina del Rio T."/>
            <person name="Dalin E."/>
            <person name="Tice H."/>
            <person name="Bruce D."/>
            <person name="Goodwin L."/>
            <person name="Pitluck S."/>
            <person name="Kyrpides N."/>
            <person name="Mavromatis K."/>
            <person name="Ivanova N."/>
            <person name="Mikhailova N."/>
            <person name="Sims D."/>
            <person name="Meinche L."/>
            <person name="Brettin T."/>
            <person name="Detter J.C."/>
            <person name="Han C."/>
            <person name="Larimer F."/>
            <person name="Land M."/>
            <person name="Hauser L."/>
            <person name="Markowitz V."/>
            <person name="Cheng J.-F."/>
            <person name="Hugenholtz P."/>
            <person name="Woyke T."/>
            <person name="Wu D."/>
            <person name="Spring S."/>
            <person name="Klenk H.-P."/>
            <person name="Eisen J.A."/>
        </authorList>
    </citation>
    <scope>NUCLEOTIDE SEQUENCE [LARGE SCALE GENOMIC DNA]</scope>
    <source>
        <strain evidence="3">ATCC 43595 / DSM 2588 / LMG 13176 / NBRC 15968 / NCIMB 11800 / UQM 2034</strain>
    </source>
</reference>
<reference evidence="2 3" key="2">
    <citation type="journal article" date="2010" name="Stand. Genomic Sci.">
        <title>Complete genome sequence of Chitinophaga pinensis type strain (UQM 2034).</title>
        <authorList>
            <person name="Glavina Del Rio T."/>
            <person name="Abt B."/>
            <person name="Spring S."/>
            <person name="Lapidus A."/>
            <person name="Nolan M."/>
            <person name="Tice H."/>
            <person name="Copeland A."/>
            <person name="Cheng J.F."/>
            <person name="Chen F."/>
            <person name="Bruce D."/>
            <person name="Goodwin L."/>
            <person name="Pitluck S."/>
            <person name="Ivanova N."/>
            <person name="Mavromatis K."/>
            <person name="Mikhailova N."/>
            <person name="Pati A."/>
            <person name="Chen A."/>
            <person name="Palaniappan K."/>
            <person name="Land M."/>
            <person name="Hauser L."/>
            <person name="Chang Y.J."/>
            <person name="Jeffries C.D."/>
            <person name="Chain P."/>
            <person name="Saunders E."/>
            <person name="Detter J.C."/>
            <person name="Brettin T."/>
            <person name="Rohde M."/>
            <person name="Goker M."/>
            <person name="Bristow J."/>
            <person name="Eisen J.A."/>
            <person name="Markowitz V."/>
            <person name="Hugenholtz P."/>
            <person name="Kyrpides N.C."/>
            <person name="Klenk H.P."/>
            <person name="Lucas S."/>
        </authorList>
    </citation>
    <scope>NUCLEOTIDE SEQUENCE [LARGE SCALE GENOMIC DNA]</scope>
    <source>
        <strain evidence="3">ATCC 43595 / DSM 2588 / LMG 13176 / NBRC 15968 / NCIMB 11800 / UQM 2034</strain>
    </source>
</reference>
<dbReference type="Proteomes" id="UP000002215">
    <property type="component" value="Chromosome"/>
</dbReference>
<evidence type="ECO:0000313" key="2">
    <source>
        <dbReference type="EMBL" id="ACU61955.1"/>
    </source>
</evidence>
<sequence length="104" mass="11819">MTDTTSPKKNTGGWVAVGIFILIIIITKPILILTMNFFIFLRRLLYAGDVIPFEVLWTITGLLTGAILGAWVAKRRYRLADKWVWYPVGGLAFFLMVFLLVNKV</sequence>
<accession>A0A979GYH8</accession>
<organism evidence="2 3">
    <name type="scientific">Chitinophaga pinensis (strain ATCC 43595 / DSM 2588 / LMG 13176 / NBRC 15968 / NCIMB 11800 / UQM 2034)</name>
    <dbReference type="NCBI Taxonomy" id="485918"/>
    <lineage>
        <taxon>Bacteria</taxon>
        <taxon>Pseudomonadati</taxon>
        <taxon>Bacteroidota</taxon>
        <taxon>Chitinophagia</taxon>
        <taxon>Chitinophagales</taxon>
        <taxon>Chitinophagaceae</taxon>
        <taxon>Chitinophaga</taxon>
    </lineage>
</organism>
<feature type="transmembrane region" description="Helical" evidence="1">
    <location>
        <begin position="53"/>
        <end position="72"/>
    </location>
</feature>
<proteinExistence type="predicted"/>
<dbReference type="KEGG" id="cpi:Cpin_4513"/>
<name>A0A979GYH8_CHIPD</name>
<evidence type="ECO:0000256" key="1">
    <source>
        <dbReference type="SAM" id="Phobius"/>
    </source>
</evidence>
<feature type="transmembrane region" description="Helical" evidence="1">
    <location>
        <begin position="84"/>
        <end position="101"/>
    </location>
</feature>
<feature type="transmembrane region" description="Helical" evidence="1">
    <location>
        <begin position="12"/>
        <end position="41"/>
    </location>
</feature>
<keyword evidence="1" id="KW-1133">Transmembrane helix</keyword>
<gene>
    <name evidence="2" type="ordered locus">Cpin_4513</name>
</gene>